<evidence type="ECO:0000313" key="3">
    <source>
        <dbReference type="Proteomes" id="UP000078476"/>
    </source>
</evidence>
<dbReference type="InterPro" id="IPR021382">
    <property type="entry name" value="DUF3014"/>
</dbReference>
<comment type="caution">
    <text evidence="2">The sequence shown here is derived from an EMBL/GenBank/DDBJ whole genome shotgun (WGS) entry which is preliminary data.</text>
</comment>
<sequence>MGRYDLTEEKSYTGVVIGLILLVLVAGGGWFFWQKSNAEPDEIQTLSLPVLPSGSDVNQAADENLSNDINQTDAVVLDETVLPEQTVALPELSSSDEAFREAVIAISPGLAPWLKQNQLIKKYVLIVNDFSQGLWLEKHMRFLKQKQAFVVENTASGLVMSKKGYQRYDTLAAAIDAVNVNSALATYLKFKPLLLQVFADFGYPAERPLDDIFLKTAAQILAAPVIEQPIPLVRPSVFYKYADKKLEALSPVSKQMLRMGPENTRIIQNKVRQLVEVLVNMKE</sequence>
<dbReference type="EMBL" id="LUUI01000044">
    <property type="protein sequence ID" value="OAI20521.1"/>
    <property type="molecule type" value="Genomic_DNA"/>
</dbReference>
<dbReference type="Proteomes" id="UP000078476">
    <property type="component" value="Unassembled WGS sequence"/>
</dbReference>
<dbReference type="STRING" id="980561.A1359_02910"/>
<organism evidence="2 3">
    <name type="scientific">Methylomonas lenta</name>
    <dbReference type="NCBI Taxonomy" id="980561"/>
    <lineage>
        <taxon>Bacteria</taxon>
        <taxon>Pseudomonadati</taxon>
        <taxon>Pseudomonadota</taxon>
        <taxon>Gammaproteobacteria</taxon>
        <taxon>Methylococcales</taxon>
        <taxon>Methylococcaceae</taxon>
        <taxon>Methylomonas</taxon>
    </lineage>
</organism>
<gene>
    <name evidence="2" type="ORF">A1359_02910</name>
</gene>
<proteinExistence type="predicted"/>
<dbReference type="Pfam" id="PF11219">
    <property type="entry name" value="DUF3014"/>
    <property type="match status" value="1"/>
</dbReference>
<keyword evidence="1" id="KW-1133">Transmembrane helix</keyword>
<keyword evidence="3" id="KW-1185">Reference proteome</keyword>
<dbReference type="OrthoDB" id="5502479at2"/>
<keyword evidence="1" id="KW-0472">Membrane</keyword>
<keyword evidence="1" id="KW-0812">Transmembrane</keyword>
<dbReference type="RefSeq" id="WP_066977940.1">
    <property type="nucleotide sequence ID" value="NZ_LUUI01000044.1"/>
</dbReference>
<dbReference type="AlphaFoldDB" id="A0A177NRJ5"/>
<evidence type="ECO:0008006" key="4">
    <source>
        <dbReference type="Google" id="ProtNLM"/>
    </source>
</evidence>
<accession>A0A177NRJ5</accession>
<evidence type="ECO:0000313" key="2">
    <source>
        <dbReference type="EMBL" id="OAI20521.1"/>
    </source>
</evidence>
<feature type="transmembrane region" description="Helical" evidence="1">
    <location>
        <begin position="12"/>
        <end position="33"/>
    </location>
</feature>
<reference evidence="2 3" key="1">
    <citation type="submission" date="2016-03" db="EMBL/GenBank/DDBJ databases">
        <authorList>
            <person name="Ploux O."/>
        </authorList>
    </citation>
    <scope>NUCLEOTIDE SEQUENCE [LARGE SCALE GENOMIC DNA]</scope>
    <source>
        <strain evidence="2 3">R-45370</strain>
    </source>
</reference>
<protein>
    <recommendedName>
        <fullName evidence="4">DUF3014 domain-containing protein</fullName>
    </recommendedName>
</protein>
<evidence type="ECO:0000256" key="1">
    <source>
        <dbReference type="SAM" id="Phobius"/>
    </source>
</evidence>
<name>A0A177NRJ5_9GAMM</name>